<organism evidence="4 5">
    <name type="scientific">Marasmius crinis-equi</name>
    <dbReference type="NCBI Taxonomy" id="585013"/>
    <lineage>
        <taxon>Eukaryota</taxon>
        <taxon>Fungi</taxon>
        <taxon>Dikarya</taxon>
        <taxon>Basidiomycota</taxon>
        <taxon>Agaricomycotina</taxon>
        <taxon>Agaricomycetes</taxon>
        <taxon>Agaricomycetidae</taxon>
        <taxon>Agaricales</taxon>
        <taxon>Marasmiineae</taxon>
        <taxon>Marasmiaceae</taxon>
        <taxon>Marasmius</taxon>
    </lineage>
</organism>
<reference evidence="4 5" key="1">
    <citation type="submission" date="2024-02" db="EMBL/GenBank/DDBJ databases">
        <title>A draft genome for the cacao thread blight pathogen Marasmius crinis-equi.</title>
        <authorList>
            <person name="Cohen S.P."/>
            <person name="Baruah I.K."/>
            <person name="Amoako-Attah I."/>
            <person name="Bukari Y."/>
            <person name="Meinhardt L.W."/>
            <person name="Bailey B.A."/>
        </authorList>
    </citation>
    <scope>NUCLEOTIDE SEQUENCE [LARGE SCALE GENOMIC DNA]</scope>
    <source>
        <strain evidence="4 5">GH-76</strain>
    </source>
</reference>
<gene>
    <name evidence="4" type="ORF">V5O48_001882</name>
</gene>
<dbReference type="Gene3D" id="3.40.50.720">
    <property type="entry name" value="NAD(P)-binding Rossmann-like Domain"/>
    <property type="match status" value="1"/>
</dbReference>
<evidence type="ECO:0000256" key="2">
    <source>
        <dbReference type="ARBA" id="ARBA00022857"/>
    </source>
</evidence>
<accession>A0ABR3FXI2</accession>
<dbReference type="Proteomes" id="UP001465976">
    <property type="component" value="Unassembled WGS sequence"/>
</dbReference>
<name>A0ABR3FXI2_9AGAR</name>
<dbReference type="PRINTS" id="PR00081">
    <property type="entry name" value="GDHRDH"/>
</dbReference>
<dbReference type="EMBL" id="JBAHYK010000039">
    <property type="protein sequence ID" value="KAL0580106.1"/>
    <property type="molecule type" value="Genomic_DNA"/>
</dbReference>
<sequence length="318" mass="34405">MSSVANLDGKIALVTGGGTGVGLAIAHGFAANGATVYITGRRMEVLQQASEKHSNIQPLQMDITKKEEIGRAAEFIQKKHGKLNVLVNKYAARAGIAEPFYPFTQTDDAIDTQLAYGAGGRQEGDRWSNSTFFKMYDFADWARVFETNTTAAFFVTMGFLDLLKNGAGDSTSSVINVTSMVGLSNCKLSYGLLTYNCSKAALEKLSINLATEFAYNRIPVRVNCMAMGPFPSQVTGNEEMLDAHLASTPLTGTPALAPLRRAGRRDVEPVLFMIAGFLKTESSKTIFHCGAFLHGRSGFGISQEKYKKILSHISSTTN</sequence>
<dbReference type="SUPFAM" id="SSF51735">
    <property type="entry name" value="NAD(P)-binding Rossmann-fold domains"/>
    <property type="match status" value="1"/>
</dbReference>
<dbReference type="InterPro" id="IPR036291">
    <property type="entry name" value="NAD(P)-bd_dom_sf"/>
</dbReference>
<evidence type="ECO:0000313" key="5">
    <source>
        <dbReference type="Proteomes" id="UP001465976"/>
    </source>
</evidence>
<dbReference type="Pfam" id="PF00106">
    <property type="entry name" value="adh_short"/>
    <property type="match status" value="2"/>
</dbReference>
<evidence type="ECO:0000313" key="4">
    <source>
        <dbReference type="EMBL" id="KAL0580106.1"/>
    </source>
</evidence>
<keyword evidence="2" id="KW-0521">NADP</keyword>
<dbReference type="InterPro" id="IPR052178">
    <property type="entry name" value="Sec_Metab_Biosynth_SDR"/>
</dbReference>
<dbReference type="PANTHER" id="PTHR43618">
    <property type="entry name" value="7-ALPHA-HYDROXYSTEROID DEHYDROGENASE"/>
    <property type="match status" value="1"/>
</dbReference>
<evidence type="ECO:0000256" key="1">
    <source>
        <dbReference type="ARBA" id="ARBA00006484"/>
    </source>
</evidence>
<evidence type="ECO:0008006" key="6">
    <source>
        <dbReference type="Google" id="ProtNLM"/>
    </source>
</evidence>
<keyword evidence="3" id="KW-0560">Oxidoreductase</keyword>
<keyword evidence="5" id="KW-1185">Reference proteome</keyword>
<dbReference type="InterPro" id="IPR002347">
    <property type="entry name" value="SDR_fam"/>
</dbReference>
<dbReference type="CDD" id="cd05233">
    <property type="entry name" value="SDR_c"/>
    <property type="match status" value="1"/>
</dbReference>
<comment type="caution">
    <text evidence="4">The sequence shown here is derived from an EMBL/GenBank/DDBJ whole genome shotgun (WGS) entry which is preliminary data.</text>
</comment>
<proteinExistence type="inferred from homology"/>
<comment type="similarity">
    <text evidence="1">Belongs to the short-chain dehydrogenases/reductases (SDR) family.</text>
</comment>
<protein>
    <recommendedName>
        <fullName evidence="6">NAD(P)-binding protein</fullName>
    </recommendedName>
</protein>
<evidence type="ECO:0000256" key="3">
    <source>
        <dbReference type="ARBA" id="ARBA00023002"/>
    </source>
</evidence>
<dbReference type="PANTHER" id="PTHR43618:SF4">
    <property type="entry name" value="SHORT CHAIN DEHYDROGENASE_REDUCTASE FAMILY (AFU_ORTHOLOGUE AFUA_7G04540)"/>
    <property type="match status" value="1"/>
</dbReference>